<evidence type="ECO:0000313" key="14">
    <source>
        <dbReference type="Proteomes" id="UP000067626"/>
    </source>
</evidence>
<dbReference type="FunFam" id="1.10.150.20:FF:000001">
    <property type="entry name" value="DNA-directed RNA polymerase subunit alpha"/>
    <property type="match status" value="1"/>
</dbReference>
<keyword evidence="5 11" id="KW-0808">Transferase</keyword>
<accession>A0A0K1E722</accession>
<dbReference type="RefSeq" id="WP_156338155.1">
    <property type="nucleotide sequence ID" value="NZ_CP012159.1"/>
</dbReference>
<keyword evidence="7 11" id="KW-0804">Transcription</keyword>
<evidence type="ECO:0000256" key="5">
    <source>
        <dbReference type="ARBA" id="ARBA00022679"/>
    </source>
</evidence>
<dbReference type="EC" id="2.7.7.6" evidence="2 11"/>
<dbReference type="GO" id="GO:0003677">
    <property type="term" value="F:DNA binding"/>
    <property type="evidence" value="ECO:0007669"/>
    <property type="project" value="UniProtKB-UniRule"/>
</dbReference>
<protein>
    <recommendedName>
        <fullName evidence="3 11">DNA-directed RNA polymerase subunit alpha</fullName>
        <shortName evidence="11">RNAP subunit alpha</shortName>
        <ecNumber evidence="2 11">2.7.7.6</ecNumber>
    </recommendedName>
    <alternativeName>
        <fullName evidence="9 11">RNA polymerase subunit alpha</fullName>
    </alternativeName>
    <alternativeName>
        <fullName evidence="8 11">Transcriptase subunit alpha</fullName>
    </alternativeName>
</protein>
<evidence type="ECO:0000256" key="7">
    <source>
        <dbReference type="ARBA" id="ARBA00023163"/>
    </source>
</evidence>
<dbReference type="GO" id="GO:0006351">
    <property type="term" value="P:DNA-templated transcription"/>
    <property type="evidence" value="ECO:0007669"/>
    <property type="project" value="UniProtKB-UniRule"/>
</dbReference>
<dbReference type="GO" id="GO:0000428">
    <property type="term" value="C:DNA-directed RNA polymerase complex"/>
    <property type="evidence" value="ECO:0007669"/>
    <property type="project" value="UniProtKB-KW"/>
</dbReference>
<keyword evidence="4 11" id="KW-0240">DNA-directed RNA polymerase</keyword>
<dbReference type="SUPFAM" id="SSF55257">
    <property type="entry name" value="RBP11-like subunits of RNA polymerase"/>
    <property type="match status" value="1"/>
</dbReference>
<keyword evidence="14" id="KW-1185">Reference proteome</keyword>
<evidence type="ECO:0000256" key="2">
    <source>
        <dbReference type="ARBA" id="ARBA00012418"/>
    </source>
</evidence>
<dbReference type="Gene3D" id="3.30.1360.10">
    <property type="entry name" value="RNA polymerase, RBP11-like subunit"/>
    <property type="match status" value="1"/>
</dbReference>
<dbReference type="InterPro" id="IPR011260">
    <property type="entry name" value="RNAP_asu_C"/>
</dbReference>
<evidence type="ECO:0000256" key="6">
    <source>
        <dbReference type="ARBA" id="ARBA00022695"/>
    </source>
</evidence>
<reference evidence="13 14" key="1">
    <citation type="submission" date="2015-07" db="EMBL/GenBank/DDBJ databases">
        <title>Genome analysis of myxobacterium Chondromyces crocatus Cm c5 reveals a high potential for natural compound synthesis and the genetic basis for the loss of fruiting body formation.</title>
        <authorList>
            <person name="Zaburannyi N."/>
            <person name="Bunk B."/>
            <person name="Maier J."/>
            <person name="Overmann J."/>
            <person name="Mueller R."/>
        </authorList>
    </citation>
    <scope>NUCLEOTIDE SEQUENCE [LARGE SCALE GENOMIC DNA]</scope>
    <source>
        <strain evidence="13 14">Cm c5</strain>
    </source>
</reference>
<dbReference type="GO" id="GO:0005737">
    <property type="term" value="C:cytoplasm"/>
    <property type="evidence" value="ECO:0007669"/>
    <property type="project" value="UniProtKB-ARBA"/>
</dbReference>
<dbReference type="SUPFAM" id="SSF56553">
    <property type="entry name" value="Insert subdomain of RNA polymerase alpha subunit"/>
    <property type="match status" value="1"/>
</dbReference>
<dbReference type="KEGG" id="ccro:CMC5_007640"/>
<evidence type="ECO:0000256" key="4">
    <source>
        <dbReference type="ARBA" id="ARBA00022478"/>
    </source>
</evidence>
<evidence type="ECO:0000256" key="9">
    <source>
        <dbReference type="ARBA" id="ARBA00033070"/>
    </source>
</evidence>
<feature type="region of interest" description="Alpha N-terminal domain (alpha-NTD)" evidence="11">
    <location>
        <begin position="1"/>
        <end position="241"/>
    </location>
</feature>
<dbReference type="FunFam" id="2.170.120.12:FF:000001">
    <property type="entry name" value="DNA-directed RNA polymerase subunit alpha"/>
    <property type="match status" value="1"/>
</dbReference>
<evidence type="ECO:0000256" key="1">
    <source>
        <dbReference type="ARBA" id="ARBA00007123"/>
    </source>
</evidence>
<dbReference type="Gene3D" id="2.170.120.12">
    <property type="entry name" value="DNA-directed RNA polymerase, insert domain"/>
    <property type="match status" value="1"/>
</dbReference>
<dbReference type="InterPro" id="IPR011263">
    <property type="entry name" value="DNA-dir_RNA_pol_RpoA/D/Rpb3"/>
</dbReference>
<dbReference type="HAMAP" id="MF_00059">
    <property type="entry name" value="RNApol_bact_RpoA"/>
    <property type="match status" value="1"/>
</dbReference>
<dbReference type="Proteomes" id="UP000067626">
    <property type="component" value="Chromosome"/>
</dbReference>
<evidence type="ECO:0000259" key="12">
    <source>
        <dbReference type="SMART" id="SM00662"/>
    </source>
</evidence>
<evidence type="ECO:0000256" key="10">
    <source>
        <dbReference type="ARBA" id="ARBA00048552"/>
    </source>
</evidence>
<dbReference type="InterPro" id="IPR011262">
    <property type="entry name" value="DNA-dir_RNA_pol_insert"/>
</dbReference>
<dbReference type="NCBIfam" id="NF003519">
    <property type="entry name" value="PRK05182.2-5"/>
    <property type="match status" value="1"/>
</dbReference>
<dbReference type="NCBIfam" id="TIGR02027">
    <property type="entry name" value="rpoA"/>
    <property type="match status" value="1"/>
</dbReference>
<feature type="domain" description="DNA-directed RNA polymerase RpoA/D/Rpb3-type" evidence="12">
    <location>
        <begin position="33"/>
        <end position="240"/>
    </location>
</feature>
<dbReference type="GO" id="GO:0046983">
    <property type="term" value="F:protein dimerization activity"/>
    <property type="evidence" value="ECO:0007669"/>
    <property type="project" value="InterPro"/>
</dbReference>
<dbReference type="Gene3D" id="1.10.150.20">
    <property type="entry name" value="5' to 3' exonuclease, C-terminal subdomain"/>
    <property type="match status" value="1"/>
</dbReference>
<dbReference type="GO" id="GO:0003899">
    <property type="term" value="F:DNA-directed RNA polymerase activity"/>
    <property type="evidence" value="ECO:0007669"/>
    <property type="project" value="UniProtKB-UniRule"/>
</dbReference>
<evidence type="ECO:0000256" key="8">
    <source>
        <dbReference type="ARBA" id="ARBA00032524"/>
    </source>
</evidence>
<dbReference type="NCBIfam" id="NF003513">
    <property type="entry name" value="PRK05182.1-2"/>
    <property type="match status" value="1"/>
</dbReference>
<comment type="catalytic activity">
    <reaction evidence="10 11">
        <text>RNA(n) + a ribonucleoside 5'-triphosphate = RNA(n+1) + diphosphate</text>
        <dbReference type="Rhea" id="RHEA:21248"/>
        <dbReference type="Rhea" id="RHEA-COMP:14527"/>
        <dbReference type="Rhea" id="RHEA-COMP:17342"/>
        <dbReference type="ChEBI" id="CHEBI:33019"/>
        <dbReference type="ChEBI" id="CHEBI:61557"/>
        <dbReference type="ChEBI" id="CHEBI:140395"/>
        <dbReference type="EC" id="2.7.7.6"/>
    </reaction>
</comment>
<dbReference type="OrthoDB" id="9805706at2"/>
<feature type="region of interest" description="Alpha C-terminal domain (alpha-CTD)" evidence="11">
    <location>
        <begin position="258"/>
        <end position="344"/>
    </location>
</feature>
<evidence type="ECO:0000313" key="13">
    <source>
        <dbReference type="EMBL" id="AKT36644.1"/>
    </source>
</evidence>
<comment type="domain">
    <text evidence="11">The N-terminal domain is essential for RNAP assembly and basal transcription, whereas the C-terminal domain is involved in interaction with transcriptional regulators and with upstream promoter elements.</text>
</comment>
<evidence type="ECO:0000256" key="11">
    <source>
        <dbReference type="HAMAP-Rule" id="MF_00059"/>
    </source>
</evidence>
<dbReference type="InterPro" id="IPR036603">
    <property type="entry name" value="RBP11-like"/>
</dbReference>
<dbReference type="InterPro" id="IPR011773">
    <property type="entry name" value="DNA-dir_RpoA"/>
</dbReference>
<comment type="subunit">
    <text evidence="11">Homodimer. The RNAP catalytic core consists of 2 alpha, 1 beta, 1 beta' and 1 omega subunit. When a sigma factor is associated with the core the holoenzyme is formed, which can initiate transcription.</text>
</comment>
<comment type="function">
    <text evidence="11">DNA-dependent RNA polymerase catalyzes the transcription of DNA into RNA using the four ribonucleoside triphosphates as substrates.</text>
</comment>
<keyword evidence="6 11" id="KW-0548">Nucleotidyltransferase</keyword>
<comment type="similarity">
    <text evidence="1 11">Belongs to the RNA polymerase alpha chain family.</text>
</comment>
<dbReference type="SUPFAM" id="SSF47789">
    <property type="entry name" value="C-terminal domain of RNA polymerase alpha subunit"/>
    <property type="match status" value="1"/>
</dbReference>
<proteinExistence type="inferred from homology"/>
<dbReference type="PATRIC" id="fig|52.7.peg.824"/>
<dbReference type="InterPro" id="IPR036643">
    <property type="entry name" value="RNApol_insert_sf"/>
</dbReference>
<dbReference type="SMART" id="SM00662">
    <property type="entry name" value="RPOLD"/>
    <property type="match status" value="1"/>
</dbReference>
<dbReference type="Pfam" id="PF03118">
    <property type="entry name" value="RNA_pol_A_CTD"/>
    <property type="match status" value="1"/>
</dbReference>
<dbReference type="CDD" id="cd06928">
    <property type="entry name" value="RNAP_alpha_NTD"/>
    <property type="match status" value="1"/>
</dbReference>
<dbReference type="AlphaFoldDB" id="A0A0K1E722"/>
<name>A0A0K1E722_CHOCO</name>
<dbReference type="STRING" id="52.CMC5_007640"/>
<sequence length="344" mass="38273">MSNSNMTMIARNWRDLIRPKGISVDTETTTAFYAKFTCEPLERGFGITIGNSLRRVLLSSLQGAAATAIRIEGALHEFTSVPDVVEDVSDIILNVKEIVFKAAQPKTYSVRIDKEGPGPVYARDIQLVDGLSVLNPDHLIAVLDKKGPLSMELTVNVGRGYVPADRNKTPTMPIGTIPIDALFSPIRKVNYTVQNARVGQVTDYDKLTLEVWTNGSVAPSDAVAFAAKILKEQLSIWINFEESEETSYQSTMTDEEPLNENLFRSVEELELSVRSANCLQNANITLIGELVQRTEQDMLKTKNFGRKSLKEIKEILANMGLSLGMKIDNWPQLLERWKAQQAQA</sequence>
<dbReference type="EMBL" id="CP012159">
    <property type="protein sequence ID" value="AKT36644.1"/>
    <property type="molecule type" value="Genomic_DNA"/>
</dbReference>
<dbReference type="Pfam" id="PF01000">
    <property type="entry name" value="RNA_pol_A_bac"/>
    <property type="match status" value="1"/>
</dbReference>
<dbReference type="Pfam" id="PF01193">
    <property type="entry name" value="RNA_pol_L"/>
    <property type="match status" value="1"/>
</dbReference>
<gene>
    <name evidence="11 13" type="primary">rpoA</name>
    <name evidence="13" type="ORF">CMC5_007640</name>
</gene>
<evidence type="ECO:0000256" key="3">
    <source>
        <dbReference type="ARBA" id="ARBA00015972"/>
    </source>
</evidence>
<organism evidence="13 14">
    <name type="scientific">Chondromyces crocatus</name>
    <dbReference type="NCBI Taxonomy" id="52"/>
    <lineage>
        <taxon>Bacteria</taxon>
        <taxon>Pseudomonadati</taxon>
        <taxon>Myxococcota</taxon>
        <taxon>Polyangia</taxon>
        <taxon>Polyangiales</taxon>
        <taxon>Polyangiaceae</taxon>
        <taxon>Chondromyces</taxon>
    </lineage>
</organism>